<dbReference type="NCBIfam" id="NF047352">
    <property type="entry name" value="P_loop_sacsin"/>
    <property type="match status" value="1"/>
</dbReference>
<dbReference type="EMBL" id="FTNT01000010">
    <property type="protein sequence ID" value="SIS16742.1"/>
    <property type="molecule type" value="Genomic_DNA"/>
</dbReference>
<evidence type="ECO:0000313" key="2">
    <source>
        <dbReference type="Proteomes" id="UP000186218"/>
    </source>
</evidence>
<accession>A0A1N7GW08</accession>
<keyword evidence="2" id="KW-1185">Reference proteome</keyword>
<organism evidence="1 2">
    <name type="scientific">Williamsia sterculiae</name>
    <dbReference type="NCBI Taxonomy" id="1344003"/>
    <lineage>
        <taxon>Bacteria</taxon>
        <taxon>Bacillati</taxon>
        <taxon>Actinomycetota</taxon>
        <taxon>Actinomycetes</taxon>
        <taxon>Mycobacteriales</taxon>
        <taxon>Nocardiaceae</taxon>
        <taxon>Williamsia</taxon>
    </lineage>
</organism>
<proteinExistence type="predicted"/>
<dbReference type="STRING" id="1344003.SAMN05445060_3153"/>
<dbReference type="RefSeq" id="WP_076481331.1">
    <property type="nucleotide sequence ID" value="NZ_FTNT01000010.1"/>
</dbReference>
<dbReference type="InterPro" id="IPR036890">
    <property type="entry name" value="HATPase_C_sf"/>
</dbReference>
<reference evidence="1 2" key="1">
    <citation type="submission" date="2017-01" db="EMBL/GenBank/DDBJ databases">
        <authorList>
            <person name="Mah S.A."/>
            <person name="Swanson W.J."/>
            <person name="Moy G.W."/>
            <person name="Vacquier V.D."/>
        </authorList>
    </citation>
    <scope>NUCLEOTIDE SEQUENCE [LARGE SCALE GENOMIC DNA]</scope>
    <source>
        <strain evidence="1 2">CPCC 203464</strain>
    </source>
</reference>
<dbReference type="SUPFAM" id="SSF55874">
    <property type="entry name" value="ATPase domain of HSP90 chaperone/DNA topoisomerase II/histidine kinase"/>
    <property type="match status" value="1"/>
</dbReference>
<dbReference type="AlphaFoldDB" id="A0A1N7GW08"/>
<evidence type="ECO:0000313" key="1">
    <source>
        <dbReference type="EMBL" id="SIS16742.1"/>
    </source>
</evidence>
<dbReference type="Proteomes" id="UP000186218">
    <property type="component" value="Unassembled WGS sequence"/>
</dbReference>
<gene>
    <name evidence="1" type="ORF">SAMN05445060_3153</name>
</gene>
<sequence>MTTSPPDLDPFDTETLRASVLGAWRASPTRLAEDVATESDLTGVGYRDRLFTELAANAADAAVRAGVRGAMSVWTTDGRLHVANRGAPLTAAGVRALAATRVSDKSEPGLVGRFGVGFHAVAVIADAVTIRSVRGGVAFDLARTADAVGTVGLPGPVPLLRLPWPVNEAPAEGFDTEIVITPRAGIDLDHLLDRCADEAPELLLELEALDRITVTGNVFERSGGWLPVSTTHARWLIHGSAERVRPLRETVLCAPTRTDVELTIPAKVFADIAITADRRSLHPDADIASLADGYHRLPLAVAADQRVALVPAPGFARNSVDETLRAAILDDLSRHTWLPGADGADLVPSRAVVFADLPVVLADHLADLLGGLVHPALSGRGGLPRLRSVGVTEIGLAELAERLTGVQRPPGWWHDLYEALSPSVVDDRAAAELGALPVPRADGRLHVGARGLAIGPDRATTAIPWIPTVHPDAAHPLLERLGARRIPTAEVLADPALRSWLDQDPDDADPDDLAKVTDAVIALIAAEPDVAVPDWLGAILLRSTDGELRPADELLLPDSPLAAVLAPDAPFGILADTDHPEVVRRLGVGWGFVVVTDDLPTGPDHDLPDEDRWWDRSDEPPTRLAAVRDLDLVDDSAWPEALTLLADDPAVADQLRDRDGYTAWWLRTHARIDDTPLWALRAPGDAATAGLYDTLDHPRADELGAALATITVVDDDQAVLLLDHLADPARAIAPGVVTAAHSALVAAYRSGALDLDRVDAPARVRAVDGSTPSSALAVDAAQYLQILTPGDVVLTTSPLAADDARDLGTVLDIGTAGEELDVVVMELGNPTIWRDSAIAVLFATAREMASPMGEVRLHDRLVVRVTRGGTVTDHAVAYWLDRAGVMHLQR</sequence>
<dbReference type="OrthoDB" id="3201966at2"/>
<name>A0A1N7GW08_9NOCA</name>
<protein>
    <submittedName>
        <fullName evidence="1">Uncharacterized protein</fullName>
    </submittedName>
</protein>